<dbReference type="PANTHER" id="PTHR13367">
    <property type="entry name" value="UBIQUITIN THIOESTERASE"/>
    <property type="match status" value="1"/>
</dbReference>
<proteinExistence type="predicted"/>
<evidence type="ECO:0000256" key="1">
    <source>
        <dbReference type="ARBA" id="ARBA00000707"/>
    </source>
</evidence>
<sequence length="3102" mass="354614">MATPSDNLWLGNILHHVFLPPKLPGSDDETQNQWEGSLTLTLTNALRDFGHCGWQESDLASIRLATQALNKFRSLTSVSWMISARDLMAVLKQLRSQDFLVPLYIAPQNAGIIIYLSQEHLVFETFELSPENHSIFANHGRLRRDFPAATVSLPRDVLEQNGFISSISALIADMSTMSVPEMQPTIVKANEVQVEDRDTTKPHIVTQLLMAALRPFGEMRNRRIIWKNTREEVRYEFGNTLPWRRSPFWLLMRVVLQLTLTDQSATPPFDDSLYKRFMVYFMARLLRLSLKAGRPSDDIYIMNAKISRRLRKLDLKQAEPWMTPVGAIIRDASAKLNEQWQHIVRQDLRRVETANIFTSSLEQECNLSLPDLDNFLSQIQQHTTNMEIDTFVPSSNIIRVSSNNIPSLRQASPGPYLIYNLAAFETWVAQCLPNWINSHLDDQSSCDQLYSTMEEYFYVANIGYKTRPEGQSIMLLTLLELWVACDRSAVTIYPLLLDYDPEVPTEICSSLLLRFRSQMKRLSAIERHVHERRRTATYRNTSIFTVWGKKETFAARFYDSSSRHQKLLDRVESRAKEEQHQKRLEFRTLKKKYDKIRAEAGVMSHKETMVTDSFGDQRGQHAASCKKCSLVKQAADMEIQIHEWPLPSDPVSAKSVIFELDIPSGFRHWRDATYFLRKRVLGPLNNAGVSNPVYSQLLNEYQALTRFRSRDSEHRYQRVTPASTTKPNAVTHRSGKKISESREDQICLSNGMSWSYFDTGKKTFIGNIGPDIRIAEDCTFLVSSPLQTFLYRPWDSPDGLGPNTVIASQSLCPDHLSLDEFKALCSLPMGHKIIWENLLREFAMPSVDWRKVETALFVLQISHQTGPFSFDSDLRSSHMGLEDEVLVEQLVSKMDQSLSRLKENWESVPAVATLTMITARLLSLTRGASIQLCLSFLSSCREICFKWLQTLRKKITSTRDATSLQGLTRRILQAALACTQSYDIDAAYLEMTLEDSEDLSRFIQCCIAIQEYYGKPKDKTNQSETSFLDCLILRYRRLLFRTKRILMRQVTSQENKGLDSAIARIWPSYKRSRGDHWTEQASCWLNTTTSNQEGTVKVQVHYNVITAELLVKGLPLGRLPPNYEAHKDYTILFGHSSVDVMPSAEAGMRFSTRCSIQGHQIHLCYDSQQDDLGVRACKEGDSWELVPSRLFEKHFPKHFVDEHVHWYNTAKGVVEFRPHSQPWMLGESFWTMHKQECLWVLQQSDTYLVGQFSRTANQLHEVFQPLEKRSGLHIFFDKAAASLLIKIPRLQLDFYMNDGSEDIMSRQYRGMRVDPQQAIGTLIGLADKLVLVKVGDSQNRSVLIPDWQPHCRKSPHNNHVVVNLPYSATRVQSYQLNHHLHCLTGNGSLKSKLFLAELHALTSGLIEDPFTLHTGTEEALTILRSAGVHSFASLSEAELRILERIATLSPARTFYPKHLRVMQVVNWDDRGLSPLIQHLDFSRIVHALFKHASETSFLYKDFVKPPAIDRQHQGLEHREAIRSASFYKAGFGAEWHTIAEDVPYNRARDRDQNSQRAIRVSKVAAAFRESPIQLPFHISQGAAQIMYKRLGGHPIFNPDQAGLHNLSFNAKWVGTVWPHLREAWGGIQKAFETRNPNDNFLLFSWMVSVAYAMDIDDSTLSVLLGLMFYPQYRLMVFPRKGCLNLDEGYQVDLVWLKRCIESHYIEFQHSTTRNQVAPRRGESLRTAFGRAEYLFKNQQKEFASRLENHVHQLWPRAISDPANAAAGKTYLEVSKAMHQIRARRKSWHNNLLFFQSLEKVCVNLRGITLSPTIFGTIDRAPPLPAVRNVHRCIRINDLFALTNATEISSRDFVVQPPNIVIQTKSSNEECLVSTLGSRIANLAKLPQEGRYVEQLAESINQFGQKKQQFCLTVNGDELHQALSEYHKACVTQYSKLLEQIKKSLSWSVSHRDNMSSMRMAEGTVIWPCMSPRDLLDQLNRQQWENLSESWKAIVVKFGSCLSQLQGAERLLQLRGNETDLIKELANLGQRTWDPFEYPDSLLLEVEGNLRIRKVQQEIAEMMENPPNNDKNNAVMQLNMGEGKSSVIVPIVAAALANGSNLVRIIVGKPQSRQMFEMLVSKLGGLIGRRVYHMPFSRSLRLNVEQANFLLRYYQECRRQGGVLLLQPENILSFQLMVLEAALNEEVGLSYTLLRMKANFFDQYSRDIIDESDENFSVKFELVYTVGLQAPVDYAPERWTIIQQILGLVVKCAIKISRQLHKSVEVYKVTQSRRPRIRFLDKEASDQVLGLVVDHICQYGLLPGFPVSRLSKQSRLNIREYITNPTPSHEVASNVEGSDFWASSSQSLLLIRGLFAGSILDFVFSKKRWRVNYGLDATREPNTRLAVPYRAKDNPSPRSEFSQPDVVISLTSISYYYGGLTDEELFLCFGHLLKSDQADAEYQIWVQSIEMLPEAFRQLEGVNITDRQLCINLLFPFLRYSKGVIDYFLSKIVFTKEMKEFPHKLSASGWDLGRIKKLPATGFSGTNDSQHVLPLTVKQLDLPGQKHTNALVLDNLLRPENSVTLLSTQNSHSAVWSAMQLLELTVKMNPEIRVILDVGAQIIDLSNIDVAKAWLKLVQDEQNIQAVVFCDEEDELSVLDRQGNIERLQTSPFAKHLDTCLVFLDEAHTRGIDLRLPQNYRAAVTLGANLVKDRLVQACMRMRKLGQGQSVEFYVPEEIETKVRALRAANNDSVVEEPISVLDVLTWSISETWIDIRRSFPMWAMQGKTFARQRDYWESMCQPNGQTQINKELAEEFLEQEAQTLEQRCGLQPEGSTFINSLAHSQNSMIWTRARCKRNKGELAPEIEEEREKESAEPAQPLRHRVHPDVLAFVRTGVIKRSSAVFIPSFKLFKTTSAATELRITRWPSGLLMTRDFAMTVKLPDSPEYSHMDDFLRSVQWILTSSVSGQMVMVVISPYEANELRDDIAKSQVVVRHLYAARQNQGIAPIDSLDLYLLPGSTHRYEIPKKLIIELNLFAGQLYFRSFQEYTEKAAEEGEEVMSDGFIRRAVDDKTCDFTASPVKFLKTIISRIRSNCEGIEKTHLGKILEGALLTEDDFRGEI</sequence>
<keyword evidence="6" id="KW-0788">Thiol protease</keyword>
<dbReference type="Pfam" id="PF12340">
    <property type="entry name" value="DUF3638"/>
    <property type="match status" value="1"/>
</dbReference>
<dbReference type="InterPro" id="IPR046541">
    <property type="entry name" value="DUF6606"/>
</dbReference>
<protein>
    <recommendedName>
        <fullName evidence="2">ubiquitinyl hydrolase 1</fullName>
        <ecNumber evidence="2">3.4.19.12</ecNumber>
    </recommendedName>
</protein>
<dbReference type="Proteomes" id="UP000754883">
    <property type="component" value="Unassembled WGS sequence"/>
</dbReference>
<organism evidence="11 12">
    <name type="scientific">Clonostachys byssicola</name>
    <dbReference type="NCBI Taxonomy" id="160290"/>
    <lineage>
        <taxon>Eukaryota</taxon>
        <taxon>Fungi</taxon>
        <taxon>Dikarya</taxon>
        <taxon>Ascomycota</taxon>
        <taxon>Pezizomycotina</taxon>
        <taxon>Sordariomycetes</taxon>
        <taxon>Hypocreomycetidae</taxon>
        <taxon>Hypocreales</taxon>
        <taxon>Bionectriaceae</taxon>
        <taxon>Clonostachys</taxon>
    </lineage>
</organism>
<evidence type="ECO:0000256" key="7">
    <source>
        <dbReference type="SAM" id="MobiDB-lite"/>
    </source>
</evidence>
<evidence type="ECO:0000256" key="5">
    <source>
        <dbReference type="ARBA" id="ARBA00022801"/>
    </source>
</evidence>
<evidence type="ECO:0000256" key="6">
    <source>
        <dbReference type="ARBA" id="ARBA00022807"/>
    </source>
</evidence>
<feature type="region of interest" description="Disordered" evidence="7">
    <location>
        <begin position="2842"/>
        <end position="2861"/>
    </location>
</feature>
<dbReference type="GO" id="GO:0006508">
    <property type="term" value="P:proteolysis"/>
    <property type="evidence" value="ECO:0007669"/>
    <property type="project" value="UniProtKB-KW"/>
</dbReference>
<dbReference type="InterPro" id="IPR051346">
    <property type="entry name" value="OTU_Deubiquitinase"/>
</dbReference>
<dbReference type="InterPro" id="IPR022099">
    <property type="entry name" value="DUF3638"/>
</dbReference>
<evidence type="ECO:0000259" key="10">
    <source>
        <dbReference type="Pfam" id="PF20255"/>
    </source>
</evidence>
<dbReference type="GO" id="GO:0004843">
    <property type="term" value="F:cysteine-type deubiquitinase activity"/>
    <property type="evidence" value="ECO:0007669"/>
    <property type="project" value="UniProtKB-EC"/>
</dbReference>
<dbReference type="EMBL" id="CABFNO020001560">
    <property type="protein sequence ID" value="CAH0002510.1"/>
    <property type="molecule type" value="Genomic_DNA"/>
</dbReference>
<evidence type="ECO:0000259" key="8">
    <source>
        <dbReference type="Pfam" id="PF12340"/>
    </source>
</evidence>
<evidence type="ECO:0000256" key="4">
    <source>
        <dbReference type="ARBA" id="ARBA00022786"/>
    </source>
</evidence>
<comment type="catalytic activity">
    <reaction evidence="1">
        <text>Thiol-dependent hydrolysis of ester, thioester, amide, peptide and isopeptide bonds formed by the C-terminal Gly of ubiquitin (a 76-residue protein attached to proteins as an intracellular targeting signal).</text>
        <dbReference type="EC" id="3.4.19.12"/>
    </reaction>
</comment>
<name>A0A9N9UZM8_9HYPO</name>
<dbReference type="Pfam" id="PF12359">
    <property type="entry name" value="DUF3645"/>
    <property type="match status" value="1"/>
</dbReference>
<reference evidence="11 12" key="2">
    <citation type="submission" date="2021-10" db="EMBL/GenBank/DDBJ databases">
        <authorList>
            <person name="Piombo E."/>
        </authorList>
    </citation>
    <scope>NUCLEOTIDE SEQUENCE [LARGE SCALE GENOMIC DNA]</scope>
</reference>
<dbReference type="PANTHER" id="PTHR13367:SF34">
    <property type="match status" value="1"/>
</dbReference>
<gene>
    <name evidence="11" type="ORF">CBYS24578_00002062</name>
</gene>
<evidence type="ECO:0000313" key="12">
    <source>
        <dbReference type="Proteomes" id="UP000754883"/>
    </source>
</evidence>
<dbReference type="InterPro" id="IPR022105">
    <property type="entry name" value="DUF3645"/>
</dbReference>
<keyword evidence="4" id="KW-0833">Ubl conjugation pathway</keyword>
<comment type="caution">
    <text evidence="11">The sequence shown here is derived from an EMBL/GenBank/DDBJ whole genome shotgun (WGS) entry which is preliminary data.</text>
</comment>
<evidence type="ECO:0000256" key="3">
    <source>
        <dbReference type="ARBA" id="ARBA00022670"/>
    </source>
</evidence>
<accession>A0A9N9UZM8</accession>
<evidence type="ECO:0000259" key="9">
    <source>
        <dbReference type="Pfam" id="PF12359"/>
    </source>
</evidence>
<keyword evidence="3" id="KW-0645">Protease</keyword>
<feature type="domain" description="DUF3645" evidence="9">
    <location>
        <begin position="2377"/>
        <end position="2410"/>
    </location>
</feature>
<dbReference type="EC" id="3.4.19.12" evidence="2"/>
<reference evidence="12" key="1">
    <citation type="submission" date="2019-06" db="EMBL/GenBank/DDBJ databases">
        <authorList>
            <person name="Broberg M."/>
        </authorList>
    </citation>
    <scope>NUCLEOTIDE SEQUENCE [LARGE SCALE GENOMIC DNA]</scope>
</reference>
<dbReference type="OrthoDB" id="3182339at2759"/>
<feature type="domain" description="DUF6606" evidence="10">
    <location>
        <begin position="13"/>
        <end position="287"/>
    </location>
</feature>
<dbReference type="Pfam" id="PF20255">
    <property type="entry name" value="DUF6606"/>
    <property type="match status" value="1"/>
</dbReference>
<keyword evidence="12" id="KW-1185">Reference proteome</keyword>
<feature type="region of interest" description="Disordered" evidence="7">
    <location>
        <begin position="714"/>
        <end position="736"/>
    </location>
</feature>
<evidence type="ECO:0000313" key="11">
    <source>
        <dbReference type="EMBL" id="CAH0002510.1"/>
    </source>
</evidence>
<feature type="domain" description="DUF3638" evidence="8">
    <location>
        <begin position="2030"/>
        <end position="2254"/>
    </location>
</feature>
<keyword evidence="5" id="KW-0378">Hydrolase</keyword>
<evidence type="ECO:0000256" key="2">
    <source>
        <dbReference type="ARBA" id="ARBA00012759"/>
    </source>
</evidence>